<dbReference type="Proteomes" id="UP000284543">
    <property type="component" value="Unassembled WGS sequence"/>
</dbReference>
<feature type="binding site" evidence="4">
    <location>
        <position position="276"/>
    </location>
    <ligand>
        <name>allantoate</name>
        <dbReference type="ChEBI" id="CHEBI:17536"/>
    </ligand>
</feature>
<keyword evidence="3" id="KW-0479">Metal-binding</keyword>
<dbReference type="NCBIfam" id="TIGR01879">
    <property type="entry name" value="hydantase"/>
    <property type="match status" value="1"/>
</dbReference>
<dbReference type="InterPro" id="IPR036264">
    <property type="entry name" value="Bact_exopeptidase_dim_dom"/>
</dbReference>
<gene>
    <name evidence="7" type="ORF">DW839_22670</name>
    <name evidence="6" type="ORF">DWW02_06020</name>
</gene>
<comment type="similarity">
    <text evidence="1">Belongs to the peptidase M20 family.</text>
</comment>
<feature type="binding site" evidence="3">
    <location>
        <position position="91"/>
    </location>
    <ligand>
        <name>Zn(2+)</name>
        <dbReference type="ChEBI" id="CHEBI:29105"/>
        <label>1</label>
    </ligand>
</feature>
<dbReference type="Proteomes" id="UP000283975">
    <property type="component" value="Unassembled WGS sequence"/>
</dbReference>
<dbReference type="CDD" id="cd03884">
    <property type="entry name" value="M20_bAS"/>
    <property type="match status" value="1"/>
</dbReference>
<accession>A0A414AQ09</accession>
<dbReference type="PANTHER" id="PTHR32494:SF5">
    <property type="entry name" value="ALLANTOATE AMIDOHYDROLASE"/>
    <property type="match status" value="1"/>
</dbReference>
<dbReference type="SUPFAM" id="SSF53187">
    <property type="entry name" value="Zn-dependent exopeptidases"/>
    <property type="match status" value="1"/>
</dbReference>
<protein>
    <submittedName>
        <fullName evidence="7">Zn-dependent hydrolase</fullName>
    </submittedName>
</protein>
<dbReference type="NCBIfam" id="NF006771">
    <property type="entry name" value="PRK09290.1-5"/>
    <property type="match status" value="1"/>
</dbReference>
<dbReference type="EMBL" id="QSHZ01000029">
    <property type="protein sequence ID" value="RHC52726.1"/>
    <property type="molecule type" value="Genomic_DNA"/>
</dbReference>
<evidence type="ECO:0000256" key="1">
    <source>
        <dbReference type="ARBA" id="ARBA00006153"/>
    </source>
</evidence>
<keyword evidence="3" id="KW-0862">Zinc</keyword>
<evidence type="ECO:0000313" key="9">
    <source>
        <dbReference type="Proteomes" id="UP000284543"/>
    </source>
</evidence>
<comment type="caution">
    <text evidence="7">The sequence shown here is derived from an EMBL/GenBank/DDBJ whole genome shotgun (WGS) entry which is preliminary data.</text>
</comment>
<dbReference type="PIRSF" id="PIRSF001235">
    <property type="entry name" value="Amidase_carbamoylase"/>
    <property type="match status" value="1"/>
</dbReference>
<keyword evidence="2 7" id="KW-0378">Hydrolase</keyword>
<dbReference type="Gene3D" id="3.40.630.10">
    <property type="entry name" value="Zn peptidases"/>
    <property type="match status" value="1"/>
</dbReference>
<feature type="binding site" evidence="3">
    <location>
        <position position="190"/>
    </location>
    <ligand>
        <name>Zn(2+)</name>
        <dbReference type="ChEBI" id="CHEBI:29105"/>
        <label>1</label>
    </ligand>
</feature>
<dbReference type="Gene3D" id="3.30.70.360">
    <property type="match status" value="1"/>
</dbReference>
<feature type="binding site" evidence="3">
    <location>
        <position position="91"/>
    </location>
    <ligand>
        <name>Zn(2+)</name>
        <dbReference type="ChEBI" id="CHEBI:29105"/>
        <label>2</label>
    </ligand>
</feature>
<name>A0A414AQ09_9FIRM</name>
<evidence type="ECO:0000313" key="8">
    <source>
        <dbReference type="Proteomes" id="UP000283975"/>
    </source>
</evidence>
<evidence type="ECO:0000313" key="7">
    <source>
        <dbReference type="EMBL" id="RHC52726.1"/>
    </source>
</evidence>
<dbReference type="InterPro" id="IPR011650">
    <property type="entry name" value="Peptidase_M20_dimer"/>
</dbReference>
<comment type="cofactor">
    <cofactor evidence="3">
        <name>Zn(2+)</name>
        <dbReference type="ChEBI" id="CHEBI:29105"/>
    </cofactor>
    <text evidence="3">Binds 2 Zn(2+) ions per subunit.</text>
</comment>
<feature type="binding site" evidence="4">
    <location>
        <position position="215"/>
    </location>
    <ligand>
        <name>allantoate</name>
        <dbReference type="ChEBI" id="CHEBI:17536"/>
    </ligand>
</feature>
<evidence type="ECO:0000259" key="5">
    <source>
        <dbReference type="Pfam" id="PF07687"/>
    </source>
</evidence>
<dbReference type="RefSeq" id="WP_002564585.1">
    <property type="nucleotide sequence ID" value="NZ_CABKUK010000001.1"/>
</dbReference>
<dbReference type="GO" id="GO:0046872">
    <property type="term" value="F:metal ion binding"/>
    <property type="evidence" value="ECO:0007669"/>
    <property type="project" value="UniProtKB-KW"/>
</dbReference>
<sequence>MDINLDRVLGRLEELYQCGAQEDGTFTRMAYSPEDRKGREIFMDYFRKLGIEPEMDAAGNLIARLEGEDKTLPAIMTGSHLDTVPDGGRYDGALGCVAGLEVCQTLIESGRKLRHPLEIVVFTDEEGFRFGSGMLGSGAMCGQDLHVSEEDQDMYGQARGDVLKACGLKVADLGNARRSKDSVHCFLELHVEQGASLHKKQIPVGVVTSIAGVSRFEIKITGEANHAGSTVMEDRKDALVAAARFVARVPEIVAAYGNPFTVATVGTMKVVPNSVNVIPGEAFFHLEIRDQDEKVMETIEQKLRECLGEICEAMGEEYSFNRFSYHEPAPMTEWVKDAIEASVKELDIPYTKVPSGAFHDSLLMTTVFPTGMIFVPSVGGISHSRYEFTEGRDIGQGCRVLLETVLRVDDI</sequence>
<evidence type="ECO:0000256" key="2">
    <source>
        <dbReference type="ARBA" id="ARBA00022801"/>
    </source>
</evidence>
<dbReference type="AlphaFoldDB" id="A0A414AQ09"/>
<feature type="binding site" evidence="3">
    <location>
        <position position="383"/>
    </location>
    <ligand>
        <name>Zn(2+)</name>
        <dbReference type="ChEBI" id="CHEBI:29105"/>
        <label>2</label>
    </ligand>
</feature>
<feature type="binding site" evidence="3">
    <location>
        <position position="126"/>
    </location>
    <ligand>
        <name>Zn(2+)</name>
        <dbReference type="ChEBI" id="CHEBI:29105"/>
        <label>2</label>
    </ligand>
</feature>
<dbReference type="InterPro" id="IPR010158">
    <property type="entry name" value="Amidase_Cbmase"/>
</dbReference>
<dbReference type="PANTHER" id="PTHR32494">
    <property type="entry name" value="ALLANTOATE DEIMINASE-RELATED"/>
    <property type="match status" value="1"/>
</dbReference>
<reference evidence="8 9" key="1">
    <citation type="submission" date="2018-08" db="EMBL/GenBank/DDBJ databases">
        <title>A genome reference for cultivated species of the human gut microbiota.</title>
        <authorList>
            <person name="Zou Y."/>
            <person name="Xue W."/>
            <person name="Luo G."/>
        </authorList>
    </citation>
    <scope>NUCLEOTIDE SEQUENCE [LARGE SCALE GENOMIC DNA]</scope>
    <source>
        <strain evidence="6 9">AF14-18</strain>
        <strain evidence="7 8">AM35-14</strain>
    </source>
</reference>
<dbReference type="Pfam" id="PF01546">
    <property type="entry name" value="Peptidase_M20"/>
    <property type="match status" value="1"/>
</dbReference>
<evidence type="ECO:0000256" key="4">
    <source>
        <dbReference type="PIRSR" id="PIRSR001235-2"/>
    </source>
</evidence>
<evidence type="ECO:0000256" key="3">
    <source>
        <dbReference type="PIRSR" id="PIRSR001235-1"/>
    </source>
</evidence>
<feature type="domain" description="Peptidase M20 dimerisation" evidence="5">
    <location>
        <begin position="211"/>
        <end position="311"/>
    </location>
</feature>
<dbReference type="InterPro" id="IPR002933">
    <property type="entry name" value="Peptidase_M20"/>
</dbReference>
<feature type="binding site" evidence="3">
    <location>
        <position position="80"/>
    </location>
    <ligand>
        <name>Zn(2+)</name>
        <dbReference type="ChEBI" id="CHEBI:29105"/>
        <label>1</label>
    </ligand>
</feature>
<dbReference type="EMBL" id="QRZM01000002">
    <property type="protein sequence ID" value="RGV77243.1"/>
    <property type="molecule type" value="Genomic_DNA"/>
</dbReference>
<proteinExistence type="inferred from homology"/>
<dbReference type="GO" id="GO:0016813">
    <property type="term" value="F:hydrolase activity, acting on carbon-nitrogen (but not peptide) bonds, in linear amidines"/>
    <property type="evidence" value="ECO:0007669"/>
    <property type="project" value="InterPro"/>
</dbReference>
<feature type="binding site" evidence="4">
    <location>
        <position position="289"/>
    </location>
    <ligand>
        <name>allantoate</name>
        <dbReference type="ChEBI" id="CHEBI:17536"/>
    </ligand>
</feature>
<dbReference type="SUPFAM" id="SSF55031">
    <property type="entry name" value="Bacterial exopeptidase dimerisation domain"/>
    <property type="match status" value="1"/>
</dbReference>
<dbReference type="KEGG" id="cbol:CGC65_17040"/>
<organism evidence="7 8">
    <name type="scientific">Enterocloster bolteae</name>
    <dbReference type="NCBI Taxonomy" id="208479"/>
    <lineage>
        <taxon>Bacteria</taxon>
        <taxon>Bacillati</taxon>
        <taxon>Bacillota</taxon>
        <taxon>Clostridia</taxon>
        <taxon>Lachnospirales</taxon>
        <taxon>Lachnospiraceae</taxon>
        <taxon>Enterocloster</taxon>
    </lineage>
</organism>
<evidence type="ECO:0000313" key="6">
    <source>
        <dbReference type="EMBL" id="RGV77243.1"/>
    </source>
</evidence>
<dbReference type="Pfam" id="PF07687">
    <property type="entry name" value="M20_dimer"/>
    <property type="match status" value="1"/>
</dbReference>